<evidence type="ECO:0000313" key="2">
    <source>
        <dbReference type="EMBL" id="TNM71193.1"/>
    </source>
</evidence>
<dbReference type="OrthoDB" id="61093at2"/>
<dbReference type="Proteomes" id="UP000313988">
    <property type="component" value="Unassembled WGS sequence"/>
</dbReference>
<dbReference type="Pfam" id="PF01636">
    <property type="entry name" value="APH"/>
    <property type="match status" value="1"/>
</dbReference>
<dbReference type="GO" id="GO:0016740">
    <property type="term" value="F:transferase activity"/>
    <property type="evidence" value="ECO:0007669"/>
    <property type="project" value="UniProtKB-KW"/>
</dbReference>
<dbReference type="EMBL" id="VDMO01000009">
    <property type="protein sequence ID" value="TNM71193.1"/>
    <property type="molecule type" value="Genomic_DNA"/>
</dbReference>
<evidence type="ECO:0000259" key="1">
    <source>
        <dbReference type="Pfam" id="PF01636"/>
    </source>
</evidence>
<dbReference type="SUPFAM" id="SSF56112">
    <property type="entry name" value="Protein kinase-like (PK-like)"/>
    <property type="match status" value="1"/>
</dbReference>
<feature type="domain" description="Aminoglycoside phosphotransferase" evidence="1">
    <location>
        <begin position="32"/>
        <end position="240"/>
    </location>
</feature>
<organism evidence="2 3">
    <name type="scientific">Deinococcus radiopugnans ATCC 19172</name>
    <dbReference type="NCBI Taxonomy" id="585398"/>
    <lineage>
        <taxon>Bacteria</taxon>
        <taxon>Thermotogati</taxon>
        <taxon>Deinococcota</taxon>
        <taxon>Deinococci</taxon>
        <taxon>Deinococcales</taxon>
        <taxon>Deinococcaceae</taxon>
        <taxon>Deinococcus</taxon>
    </lineage>
</organism>
<gene>
    <name evidence="2" type="ORF">FHR04_10230</name>
</gene>
<dbReference type="RefSeq" id="WP_139402959.1">
    <property type="nucleotide sequence ID" value="NZ_JACHEW010000007.1"/>
</dbReference>
<sequence length="285" mass="29651">MQPEAEARSVLGPSARLLSVGATCEVYTAVGRVLRLARSPEARLHAQAGVMRALSATGVPVPEVLDVGWLPSGRAFTLETLVTGDDAGPSAAGWADLGRALGVLHALPHAGFGLLEDRAVGFQGAASTSVDGLRTRLQGWPLNGGELFAQPLLRHAPDLATPLRALEAELWRVAGTPATLPSALCHTDLHAGQIRWQAGRLRALLDFGDAAVGPPAWDVASVAYFHGWSAAARVAEAAALACDRDAALFGLLLALHRAGRAAEQGGPARLDEAVAFARGCVRRLA</sequence>
<dbReference type="AlphaFoldDB" id="A0A5C4Y5Q1"/>
<dbReference type="InterPro" id="IPR011009">
    <property type="entry name" value="Kinase-like_dom_sf"/>
</dbReference>
<evidence type="ECO:0000313" key="3">
    <source>
        <dbReference type="Proteomes" id="UP000313988"/>
    </source>
</evidence>
<reference evidence="2 3" key="1">
    <citation type="submission" date="2019-06" db="EMBL/GenBank/DDBJ databases">
        <title>Genome sequence of Deinococcus radiopugnans ATCC 19172.</title>
        <authorList>
            <person name="Maclea K.S."/>
            <person name="Maynard C.R."/>
        </authorList>
    </citation>
    <scope>NUCLEOTIDE SEQUENCE [LARGE SCALE GENOMIC DNA]</scope>
    <source>
        <strain evidence="2 3">ATCC 19172</strain>
    </source>
</reference>
<comment type="caution">
    <text evidence="2">The sequence shown here is derived from an EMBL/GenBank/DDBJ whole genome shotgun (WGS) entry which is preliminary data.</text>
</comment>
<dbReference type="PANTHER" id="PTHR21310:SF15">
    <property type="entry name" value="AMINOGLYCOSIDE PHOSPHOTRANSFERASE DOMAIN-CONTAINING PROTEIN"/>
    <property type="match status" value="1"/>
</dbReference>
<keyword evidence="2" id="KW-0808">Transferase</keyword>
<dbReference type="PANTHER" id="PTHR21310">
    <property type="entry name" value="AMINOGLYCOSIDE PHOSPHOTRANSFERASE-RELATED-RELATED"/>
    <property type="match status" value="1"/>
</dbReference>
<dbReference type="Gene3D" id="3.90.1200.10">
    <property type="match status" value="1"/>
</dbReference>
<dbReference type="InterPro" id="IPR051678">
    <property type="entry name" value="AGP_Transferase"/>
</dbReference>
<protein>
    <submittedName>
        <fullName evidence="2">Aminoglycoside phosphotransferase family protein</fullName>
    </submittedName>
</protein>
<proteinExistence type="predicted"/>
<name>A0A5C4Y5Q1_9DEIO</name>
<dbReference type="InterPro" id="IPR002575">
    <property type="entry name" value="Aminoglycoside_PTrfase"/>
</dbReference>
<accession>A0A5C4Y5Q1</accession>